<sequence length="172" mass="18505">KLTTKLTKVWHTPYLVLVHSSTSAALTTVDGTEENGYVNFFPPFQRGSHCTSLLSISPGIEGPCGLFIQACRTTSALAGRAYLVAGQPGTAMHTVLQFFQAKLLNTMDKSGLSSDAYKELCTATGLALRSMNATTQAIGKSMANLLLNLMEIKDADKVSFLNCRFPQGLINL</sequence>
<feature type="non-terminal residue" evidence="1">
    <location>
        <position position="172"/>
    </location>
</feature>
<organism evidence="1 2">
    <name type="scientific">Cirrhinus mrigala</name>
    <name type="common">Mrigala</name>
    <dbReference type="NCBI Taxonomy" id="683832"/>
    <lineage>
        <taxon>Eukaryota</taxon>
        <taxon>Metazoa</taxon>
        <taxon>Chordata</taxon>
        <taxon>Craniata</taxon>
        <taxon>Vertebrata</taxon>
        <taxon>Euteleostomi</taxon>
        <taxon>Actinopterygii</taxon>
        <taxon>Neopterygii</taxon>
        <taxon>Teleostei</taxon>
        <taxon>Ostariophysi</taxon>
        <taxon>Cypriniformes</taxon>
        <taxon>Cyprinidae</taxon>
        <taxon>Labeoninae</taxon>
        <taxon>Labeonini</taxon>
        <taxon>Cirrhinus</taxon>
    </lineage>
</organism>
<proteinExistence type="predicted"/>
<feature type="non-terminal residue" evidence="1">
    <location>
        <position position="1"/>
    </location>
</feature>
<protein>
    <submittedName>
        <fullName evidence="1">Uncharacterized protein</fullName>
    </submittedName>
</protein>
<dbReference type="Proteomes" id="UP001529510">
    <property type="component" value="Unassembled WGS sequence"/>
</dbReference>
<name>A0ABD0PH19_CIRMR</name>
<dbReference type="EMBL" id="JAMKFB020000016">
    <property type="protein sequence ID" value="KAL0173197.1"/>
    <property type="molecule type" value="Genomic_DNA"/>
</dbReference>
<evidence type="ECO:0000313" key="2">
    <source>
        <dbReference type="Proteomes" id="UP001529510"/>
    </source>
</evidence>
<gene>
    <name evidence="1" type="ORF">M9458_033508</name>
</gene>
<reference evidence="1 2" key="1">
    <citation type="submission" date="2024-05" db="EMBL/GenBank/DDBJ databases">
        <title>Genome sequencing and assembly of Indian major carp, Cirrhinus mrigala (Hamilton, 1822).</title>
        <authorList>
            <person name="Mohindra V."/>
            <person name="Chowdhury L.M."/>
            <person name="Lal K."/>
            <person name="Jena J.K."/>
        </authorList>
    </citation>
    <scope>NUCLEOTIDE SEQUENCE [LARGE SCALE GENOMIC DNA]</scope>
    <source>
        <strain evidence="1">CM1030</strain>
        <tissue evidence="1">Blood</tissue>
    </source>
</reference>
<evidence type="ECO:0000313" key="1">
    <source>
        <dbReference type="EMBL" id="KAL0173197.1"/>
    </source>
</evidence>
<comment type="caution">
    <text evidence="1">The sequence shown here is derived from an EMBL/GenBank/DDBJ whole genome shotgun (WGS) entry which is preliminary data.</text>
</comment>
<keyword evidence="2" id="KW-1185">Reference proteome</keyword>
<accession>A0ABD0PH19</accession>
<dbReference type="AlphaFoldDB" id="A0ABD0PH19"/>